<dbReference type="GO" id="GO:0008236">
    <property type="term" value="F:serine-type peptidase activity"/>
    <property type="evidence" value="ECO:0007669"/>
    <property type="project" value="InterPro"/>
</dbReference>
<feature type="chain" id="PRO_5041384137" evidence="1">
    <location>
        <begin position="19"/>
        <end position="790"/>
    </location>
</feature>
<accession>A0AA37WFD1</accession>
<feature type="domain" description="Peptidase S9 prolyl oligopeptidase catalytic" evidence="2">
    <location>
        <begin position="592"/>
        <end position="789"/>
    </location>
</feature>
<name>A0AA37WFD1_9BACT</name>
<organism evidence="4 5">
    <name type="scientific">Portibacter lacus</name>
    <dbReference type="NCBI Taxonomy" id="1099794"/>
    <lineage>
        <taxon>Bacteria</taxon>
        <taxon>Pseudomonadati</taxon>
        <taxon>Bacteroidota</taxon>
        <taxon>Saprospiria</taxon>
        <taxon>Saprospirales</taxon>
        <taxon>Haliscomenobacteraceae</taxon>
        <taxon>Portibacter</taxon>
    </lineage>
</organism>
<reference evidence="4" key="2">
    <citation type="submission" date="2023-01" db="EMBL/GenBank/DDBJ databases">
        <title>Draft genome sequence of Portibacter lacus strain NBRC 108769.</title>
        <authorList>
            <person name="Sun Q."/>
            <person name="Mori K."/>
        </authorList>
    </citation>
    <scope>NUCLEOTIDE SEQUENCE</scope>
    <source>
        <strain evidence="4">NBRC 108769</strain>
    </source>
</reference>
<feature type="domain" description="Dipeptidylpeptidase IV N-terminal" evidence="3">
    <location>
        <begin position="103"/>
        <end position="186"/>
    </location>
</feature>
<dbReference type="Pfam" id="PF00930">
    <property type="entry name" value="DPPIV_N"/>
    <property type="match status" value="2"/>
</dbReference>
<gene>
    <name evidence="4" type="ORF">GCM10007940_33190</name>
</gene>
<keyword evidence="1" id="KW-0732">Signal</keyword>
<sequence>MKLQFTLLAILLTLSISAQNLSTLNLQEIMKGNEFIGEQPSNPYWDINSQDIYFYWNPNNELMSSLYKTDINGRDTVKVSEEEQMDLISPYYSYNKDRTAILYSKDGDLFTYDLATKIKTQITNTLDSESSPQFSADGSKIYYNFQNNAYAWDSKNGSITQLTDFKTGSERKDKKLNDQEQWLEDDQLEHFEILKYEEKVSDARKASRELQSPNRPKTIYLEGKNVSQITVNPNGKYVTYRLTKNANPTGTKVPDFVTTSGYVEDLRSRVKVGSPENSYDFGIYNIEKDTFHIIDTKDFPGIYDKPEYLKNYVEKDSAFNDQFKKPRAVIINGPVYNSDGSKAVVVARSMDNKDRWIMSLDLESAALSLIDHQRDQAWIGGPGIESWNFTTGNMGWLADGVTLWFQSEETGYSHLYSYNTATKKKKQLTKGKFEILDASLSNDKRHFYFTSNEVGPAEQHFYKMKVEGGKRTKITSMPGNNDVSLSPDEKNIVLRYSYSNKPWELYTMPNQAGAEAKRITKSTSEAFDNYQWRDPELVTFKAADGTSVPARLYKPKGVSNGKPAVIFVHGAGYLQNVHSWWSSYYREYMFHNLLADNGYTVLDIDYRGSAGYGRDWRTAIYRHMGGKDLSDQVDGAKYLVEKLGVDKDKIGIYGGSYGGFISIFAMFNHNDVFNSGAALRSVTDWAHYNHGYTSNILNTPVMDPEAYKKSSPIYFADNFNAGNLVMLHGMVDRNVQFQDVVRLSQRLIELGKKNWDVAIFPMEGHGFQHASSWADEYRRIFELFEENLKN</sequence>
<dbReference type="InterPro" id="IPR001375">
    <property type="entry name" value="Peptidase_S9_cat"/>
</dbReference>
<evidence type="ECO:0000259" key="2">
    <source>
        <dbReference type="Pfam" id="PF00326"/>
    </source>
</evidence>
<dbReference type="Gene3D" id="3.40.50.1820">
    <property type="entry name" value="alpha/beta hydrolase"/>
    <property type="match status" value="1"/>
</dbReference>
<dbReference type="Pfam" id="PF00326">
    <property type="entry name" value="Peptidase_S9"/>
    <property type="match status" value="1"/>
</dbReference>
<dbReference type="Proteomes" id="UP001156666">
    <property type="component" value="Unassembled WGS sequence"/>
</dbReference>
<dbReference type="AlphaFoldDB" id="A0AA37WFD1"/>
<evidence type="ECO:0000256" key="1">
    <source>
        <dbReference type="SAM" id="SignalP"/>
    </source>
</evidence>
<comment type="caution">
    <text evidence="4">The sequence shown here is derived from an EMBL/GenBank/DDBJ whole genome shotgun (WGS) entry which is preliminary data.</text>
</comment>
<dbReference type="EMBL" id="BSOH01000021">
    <property type="protein sequence ID" value="GLR18703.1"/>
    <property type="molecule type" value="Genomic_DNA"/>
</dbReference>
<evidence type="ECO:0000313" key="4">
    <source>
        <dbReference type="EMBL" id="GLR18703.1"/>
    </source>
</evidence>
<feature type="signal peptide" evidence="1">
    <location>
        <begin position="1"/>
        <end position="18"/>
    </location>
</feature>
<dbReference type="RefSeq" id="WP_235294174.1">
    <property type="nucleotide sequence ID" value="NZ_BSOH01000021.1"/>
</dbReference>
<dbReference type="GO" id="GO:0008239">
    <property type="term" value="F:dipeptidyl-peptidase activity"/>
    <property type="evidence" value="ECO:0007669"/>
    <property type="project" value="TreeGrafter"/>
</dbReference>
<dbReference type="SUPFAM" id="SSF82171">
    <property type="entry name" value="DPP6 N-terminal domain-like"/>
    <property type="match status" value="1"/>
</dbReference>
<reference evidence="4" key="1">
    <citation type="journal article" date="2014" name="Int. J. Syst. Evol. Microbiol.">
        <title>Complete genome sequence of Corynebacterium casei LMG S-19264T (=DSM 44701T), isolated from a smear-ripened cheese.</title>
        <authorList>
            <consortium name="US DOE Joint Genome Institute (JGI-PGF)"/>
            <person name="Walter F."/>
            <person name="Albersmeier A."/>
            <person name="Kalinowski J."/>
            <person name="Ruckert C."/>
        </authorList>
    </citation>
    <scope>NUCLEOTIDE SEQUENCE</scope>
    <source>
        <strain evidence="4">NBRC 108769</strain>
    </source>
</reference>
<dbReference type="InterPro" id="IPR002469">
    <property type="entry name" value="Peptidase_S9B_N"/>
</dbReference>
<dbReference type="Gene3D" id="2.140.10.30">
    <property type="entry name" value="Dipeptidylpeptidase IV, N-terminal domain"/>
    <property type="match status" value="1"/>
</dbReference>
<dbReference type="PANTHER" id="PTHR11731:SF193">
    <property type="entry name" value="DIPEPTIDYL PEPTIDASE 9"/>
    <property type="match status" value="1"/>
</dbReference>
<evidence type="ECO:0000313" key="5">
    <source>
        <dbReference type="Proteomes" id="UP001156666"/>
    </source>
</evidence>
<keyword evidence="5" id="KW-1185">Reference proteome</keyword>
<dbReference type="GO" id="GO:0006508">
    <property type="term" value="P:proteolysis"/>
    <property type="evidence" value="ECO:0007669"/>
    <property type="project" value="InterPro"/>
</dbReference>
<dbReference type="InterPro" id="IPR050278">
    <property type="entry name" value="Serine_Prot_S9B/DPPIV"/>
</dbReference>
<dbReference type="SUPFAM" id="SSF53474">
    <property type="entry name" value="alpha/beta-Hydrolases"/>
    <property type="match status" value="1"/>
</dbReference>
<dbReference type="PANTHER" id="PTHR11731">
    <property type="entry name" value="PROTEASE FAMILY S9B,C DIPEPTIDYL-PEPTIDASE IV-RELATED"/>
    <property type="match status" value="1"/>
</dbReference>
<dbReference type="InterPro" id="IPR029058">
    <property type="entry name" value="AB_hydrolase_fold"/>
</dbReference>
<proteinExistence type="predicted"/>
<protein>
    <submittedName>
        <fullName evidence="4">Peptidase S9</fullName>
    </submittedName>
</protein>
<evidence type="ECO:0000259" key="3">
    <source>
        <dbReference type="Pfam" id="PF00930"/>
    </source>
</evidence>
<feature type="domain" description="Dipeptidylpeptidase IV N-terminal" evidence="3">
    <location>
        <begin position="337"/>
        <end position="503"/>
    </location>
</feature>